<feature type="region of interest" description="Disordered" evidence="5">
    <location>
        <begin position="784"/>
        <end position="845"/>
    </location>
</feature>
<evidence type="ECO:0000256" key="1">
    <source>
        <dbReference type="ARBA" id="ARBA00022670"/>
    </source>
</evidence>
<organism evidence="8 9">
    <name type="scientific">Arabidopsis suecica</name>
    <name type="common">Swedish thale-cress</name>
    <name type="synonym">Cardaminopsis suecica</name>
    <dbReference type="NCBI Taxonomy" id="45249"/>
    <lineage>
        <taxon>Eukaryota</taxon>
        <taxon>Viridiplantae</taxon>
        <taxon>Streptophyta</taxon>
        <taxon>Embryophyta</taxon>
        <taxon>Tracheophyta</taxon>
        <taxon>Spermatophyta</taxon>
        <taxon>Magnoliopsida</taxon>
        <taxon>eudicotyledons</taxon>
        <taxon>Gunneridae</taxon>
        <taxon>Pentapetalae</taxon>
        <taxon>rosids</taxon>
        <taxon>malvids</taxon>
        <taxon>Brassicales</taxon>
        <taxon>Brassicaceae</taxon>
        <taxon>Camelineae</taxon>
        <taxon>Arabidopsis</taxon>
    </lineage>
</organism>
<keyword evidence="3" id="KW-0378">Hydrolase</keyword>
<proteinExistence type="predicted"/>
<evidence type="ECO:0000256" key="3">
    <source>
        <dbReference type="ARBA" id="ARBA00022801"/>
    </source>
</evidence>
<evidence type="ECO:0000313" key="8">
    <source>
        <dbReference type="EMBL" id="KAG7556242.1"/>
    </source>
</evidence>
<dbReference type="Pfam" id="PF25597">
    <property type="entry name" value="SH3_retrovirus"/>
    <property type="match status" value="1"/>
</dbReference>
<feature type="domain" description="Integrase catalytic" evidence="7">
    <location>
        <begin position="516"/>
        <end position="692"/>
    </location>
</feature>
<dbReference type="CDD" id="cd09272">
    <property type="entry name" value="RNase_HI_RT_Ty1"/>
    <property type="match status" value="1"/>
</dbReference>
<evidence type="ECO:0000259" key="7">
    <source>
        <dbReference type="PROSITE" id="PS50994"/>
    </source>
</evidence>
<dbReference type="Pfam" id="PF07727">
    <property type="entry name" value="RVT_2"/>
    <property type="match status" value="1"/>
</dbReference>
<feature type="region of interest" description="Disordered" evidence="5">
    <location>
        <begin position="211"/>
        <end position="231"/>
    </location>
</feature>
<feature type="domain" description="CCHC-type" evidence="6">
    <location>
        <begin position="245"/>
        <end position="260"/>
    </location>
</feature>
<keyword evidence="4" id="KW-0862">Zinc</keyword>
<dbReference type="GO" id="GO:0008233">
    <property type="term" value="F:peptidase activity"/>
    <property type="evidence" value="ECO:0007669"/>
    <property type="project" value="UniProtKB-KW"/>
</dbReference>
<accession>A0A8T1ZB72</accession>
<comment type="caution">
    <text evidence="8">The sequence shown here is derived from an EMBL/GenBank/DDBJ whole genome shotgun (WGS) entry which is preliminary data.</text>
</comment>
<dbReference type="Pfam" id="PF14223">
    <property type="entry name" value="Retrotran_gag_2"/>
    <property type="match status" value="1"/>
</dbReference>
<dbReference type="Pfam" id="PF13976">
    <property type="entry name" value="gag_pre-integrs"/>
    <property type="match status" value="1"/>
</dbReference>
<name>A0A8T1ZB72_ARASU</name>
<reference evidence="8 9" key="1">
    <citation type="submission" date="2020-12" db="EMBL/GenBank/DDBJ databases">
        <title>Concerted genomic and epigenomic changes stabilize Arabidopsis allopolyploids.</title>
        <authorList>
            <person name="Chen Z."/>
        </authorList>
    </citation>
    <scope>NUCLEOTIDE SEQUENCE [LARGE SCALE GENOMIC DNA]</scope>
    <source>
        <strain evidence="8">As9502</strain>
        <tissue evidence="8">Leaf</tissue>
    </source>
</reference>
<evidence type="ECO:0000256" key="4">
    <source>
        <dbReference type="PROSITE-ProRule" id="PRU00047"/>
    </source>
</evidence>
<dbReference type="EMBL" id="JAEFBJ010000011">
    <property type="protein sequence ID" value="KAG7556242.1"/>
    <property type="molecule type" value="Genomic_DNA"/>
</dbReference>
<dbReference type="GO" id="GO:0015074">
    <property type="term" value="P:DNA integration"/>
    <property type="evidence" value="ECO:0007669"/>
    <property type="project" value="InterPro"/>
</dbReference>
<keyword evidence="4" id="KW-0863">Zinc-finger</keyword>
<dbReference type="InterPro" id="IPR001584">
    <property type="entry name" value="Integrase_cat-core"/>
</dbReference>
<keyword evidence="1" id="KW-0645">Protease</keyword>
<evidence type="ECO:0000256" key="2">
    <source>
        <dbReference type="ARBA" id="ARBA00022723"/>
    </source>
</evidence>
<dbReference type="InterPro" id="IPR054722">
    <property type="entry name" value="PolX-like_BBD"/>
</dbReference>
<keyword evidence="9" id="KW-1185">Reference proteome</keyword>
<gene>
    <name evidence="8" type="ORF">ISN44_As11g022990</name>
</gene>
<dbReference type="GO" id="GO:0008270">
    <property type="term" value="F:zinc ion binding"/>
    <property type="evidence" value="ECO:0007669"/>
    <property type="project" value="UniProtKB-KW"/>
</dbReference>
<dbReference type="GO" id="GO:0006508">
    <property type="term" value="P:proteolysis"/>
    <property type="evidence" value="ECO:0007669"/>
    <property type="project" value="UniProtKB-KW"/>
</dbReference>
<dbReference type="InterPro" id="IPR057670">
    <property type="entry name" value="SH3_retrovirus"/>
</dbReference>
<dbReference type="PROSITE" id="PS50994">
    <property type="entry name" value="INTEGRASE"/>
    <property type="match status" value="1"/>
</dbReference>
<dbReference type="Proteomes" id="UP000694251">
    <property type="component" value="Chromosome 11"/>
</dbReference>
<dbReference type="PROSITE" id="PS50158">
    <property type="entry name" value="ZF_CCHC"/>
    <property type="match status" value="1"/>
</dbReference>
<dbReference type="InterPro" id="IPR039537">
    <property type="entry name" value="Retrotran_Ty1/copia-like"/>
</dbReference>
<feature type="compositionally biased region" description="Acidic residues" evidence="5">
    <location>
        <begin position="784"/>
        <end position="802"/>
    </location>
</feature>
<evidence type="ECO:0000313" key="9">
    <source>
        <dbReference type="Proteomes" id="UP000694251"/>
    </source>
</evidence>
<dbReference type="GO" id="GO:0003676">
    <property type="term" value="F:nucleic acid binding"/>
    <property type="evidence" value="ECO:0007669"/>
    <property type="project" value="InterPro"/>
</dbReference>
<dbReference type="InterPro" id="IPR013103">
    <property type="entry name" value="RVT_2"/>
</dbReference>
<dbReference type="Pfam" id="PF22936">
    <property type="entry name" value="Pol_BBD"/>
    <property type="match status" value="1"/>
</dbReference>
<dbReference type="Pfam" id="PF00665">
    <property type="entry name" value="rve"/>
    <property type="match status" value="1"/>
</dbReference>
<protein>
    <submittedName>
        <fullName evidence="8">GAG-pre-integrase domain</fullName>
    </submittedName>
</protein>
<dbReference type="OrthoDB" id="2013098at2759"/>
<evidence type="ECO:0000256" key="5">
    <source>
        <dbReference type="SAM" id="MobiDB-lite"/>
    </source>
</evidence>
<feature type="compositionally biased region" description="Gly residues" evidence="5">
    <location>
        <begin position="215"/>
        <end position="227"/>
    </location>
</feature>
<dbReference type="PANTHER" id="PTHR42648">
    <property type="entry name" value="TRANSPOSASE, PUTATIVE-RELATED"/>
    <property type="match status" value="1"/>
</dbReference>
<keyword evidence="2" id="KW-0479">Metal-binding</keyword>
<dbReference type="InterPro" id="IPR001878">
    <property type="entry name" value="Znf_CCHC"/>
</dbReference>
<dbReference type="PANTHER" id="PTHR42648:SF18">
    <property type="entry name" value="RETROTRANSPOSON, UNCLASSIFIED-LIKE PROTEIN"/>
    <property type="match status" value="1"/>
</dbReference>
<evidence type="ECO:0000259" key="6">
    <source>
        <dbReference type="PROSITE" id="PS50158"/>
    </source>
</evidence>
<sequence>MGDDKMKLPQFDGHWDHWSEVMENFFRCKGLWRLVETGFEEPQITTVLTQEQRQQLDDAKTNDHKVKHYLYQSIDRVTFEQILDRRTSKIIWDSLKRKFGGNERVKKSLLQKLRRDFEVLEMKESEKVEEYFTRVLAIANQMRSNGETMSDSKVVEKILRTLSEKFTYVVVSIEESKDIESISLDELQSSLVVHEQKFKKIERGDDQVLNVTHGRGMGTRGRGFNGRGRGRGRGRIPFNKSTVECYHCHRLGHFQYECPKKEEEANYAGIEEHEDMLLMAFIEEEVNRDESDMEEVAELLSMIESYESDTEEVAELVLMAHTEDLEKMRRRAWFLDSGCSNHMSGDISLFSTMDSNFNHSVKLGNNKRMEVIGKGNVKLMLNNVGYTISEVYYVPELKNNLLSLGQLQEKRLAILIQQGTCKIYHEEKGLLAESKMSMNRMFLLIDQTRDEDRAQCQQQCLQTTSDDLPKLWHERYGYLSHRGIKTLQSKNMVRGLPVFDAQTYTCSDCLVGKQPRKPIPKKSTWRAKEILELVHSDICGPINPVSTSGKRYILCFIDDCSRKAWVYFLKEKSEAFSHFKLFKSKVETETGKKIKCLRTDRGGEYTSHEFENYCKEQGIRRHLTTAYTPQQNGIAERKNRTVMNMVRSMISARKVPKFLWPEAVNWTFYVLNRCPTVAVKEITPQEAWNGIKPSVEHFRVWGSLAHVHIPVEKRGKLDDKSTTCIFLGFSEESKGYRLYNPKTSKIMTSKDVVFEETKSWSWEADQNSHSNVELTWSDDDVVWEESETEEDDNDGDSNDENVEAQPENTAEEIQTGEVRTKRVTRPPSYLSDYVTRNEEDDEEDEVNMVEINSSDPTTFEEAEKSLKWREAMNEEMNSIIKNQTWEFTDLPRGAKCIGVKWIYKTKLNELGEVNKYKARLVAKGYSQEHGIDYTEVYAPVARMDTVRTLLATAARHAWDIYQLDVKSAFLHGVLLEDVYIQQPKGYVEEGNDDKVYKLHKALYGLKQAPRAWFSRIEEYFLREGFQKSENEETLFLKKNKQGNILLLSIYVDDLIYTGDDATMMKEFKLSMQKEFDMTDLGKMRFFLGIEVLQTTEGIHISQSKYALEVLRRFDMENCNSVVNPMVPGSKLDMDEGGERVDETFYKQIIGSLMYITTTRPDLQFAVSLLSRYMSKPTMLHLQAAKRVLRYLRGTTDFGIWYKRGGNGERLVYTDSDFAGDVDGRRSTSGYVFLMDGAAVAWSSKKQPIVTLSTTEAEYVAASVCACQAIWFMRILGELGYEVKESMVILCDNTSTIKLSKNPVFHGRCKHIGVHFHFLRELVKDGVIRLEHCGSQENVADIFTKPLKREAFENLRSKLGICSVSDKLSSA</sequence>
<dbReference type="InterPro" id="IPR025724">
    <property type="entry name" value="GAG-pre-integrase_dom"/>
</dbReference>